<proteinExistence type="predicted"/>
<comment type="caution">
    <text evidence="1">The sequence shown here is derived from an EMBL/GenBank/DDBJ whole genome shotgun (WGS) entry which is preliminary data.</text>
</comment>
<reference evidence="1" key="1">
    <citation type="submission" date="2022-03" db="EMBL/GenBank/DDBJ databases">
        <authorList>
            <person name="Leyn A S."/>
        </authorList>
    </citation>
    <scope>NUCLEOTIDE SEQUENCE</scope>
    <source>
        <strain evidence="1">Streptomyces globisporus 4-3</strain>
    </source>
</reference>
<keyword evidence="2" id="KW-1185">Reference proteome</keyword>
<dbReference type="RefSeq" id="WP_167393064.1">
    <property type="nucleotide sequence ID" value="NZ_CAKXYP010000054.1"/>
</dbReference>
<evidence type="ECO:0000313" key="1">
    <source>
        <dbReference type="EMBL" id="CAH9420400.1"/>
    </source>
</evidence>
<dbReference type="Proteomes" id="UP001154015">
    <property type="component" value="Unassembled WGS sequence"/>
</dbReference>
<organism evidence="1 2">
    <name type="scientific">Streptomyces globisporus</name>
    <dbReference type="NCBI Taxonomy" id="1908"/>
    <lineage>
        <taxon>Bacteria</taxon>
        <taxon>Bacillati</taxon>
        <taxon>Actinomycetota</taxon>
        <taxon>Actinomycetes</taxon>
        <taxon>Kitasatosporales</taxon>
        <taxon>Streptomycetaceae</taxon>
        <taxon>Streptomyces</taxon>
    </lineage>
</organism>
<name>A0ABM9H9Q6_STRGL</name>
<dbReference type="EMBL" id="CAKXYP010000054">
    <property type="protein sequence ID" value="CAH9420400.1"/>
    <property type="molecule type" value="Genomic_DNA"/>
</dbReference>
<sequence>MAMTIKVYEVDREGRTQVIRPESEVTPLKEPEYSHAFPACKCHICIEGMS</sequence>
<accession>A0ABM9H9Q6</accession>
<evidence type="ECO:0000313" key="2">
    <source>
        <dbReference type="Proteomes" id="UP001154015"/>
    </source>
</evidence>
<gene>
    <name evidence="1" type="ORF">SGL43_07459</name>
</gene>
<protein>
    <submittedName>
        <fullName evidence="1">Uncharacterized protein</fullName>
    </submittedName>
</protein>